<dbReference type="KEGG" id="mno:Mnod_2750"/>
<evidence type="ECO:0000259" key="2">
    <source>
        <dbReference type="Pfam" id="PF21374"/>
    </source>
</evidence>
<feature type="region of interest" description="Disordered" evidence="1">
    <location>
        <begin position="1"/>
        <end position="28"/>
    </location>
</feature>
<sequence>MQLSRTDATSNGRPNEPDATSDGSRDEPVVVEIEQFARSQRSVADLPATPTPAVIRDRYHAQLVAGRLRFEKHGPRNCEMISACFDRALALRRFAPLPPASEPIDAYFADPDCANLSPNVLFDEQWYLERNEDVRAAKASGQVYSGFVHFVLYGLHEGRSPNAMLDLARAERCAGEPVPAAAFDVASYVSTYPIVEKFLRCFPIIDEAAFYRLYGRDLGHAVREKPVSVQHRFEEFLLDQFDCEFYRAQYLNGRASDYEALQHYLTVGARDGNSPSKNFDELWYRSFYRDVGEAIAAGEILSGFQHYMMSGKVEQRLPCYKLSYALEARMAGITEPRLLQRASDIERRLQPPPHRFRAQQSRVWFCLPTLNPDISFGGYKAVFELIKATARTGRAIGLLITDDPIVGIDYFVYRERDRELVDVIKRSAYANRQSGVPVELSEDDLFVVYSVWDAYVIQPMLQETRAKKFLLLAQEYEPIFYECGSARALIEDAYRLDHVPLFNSRFLTNYFSKHEIGPFAPARTAEGGEHFVFEHVPTRLAMRPLQKQRPTRTLAFYARPEMHAARNLFELGYLALRNLCRDGVFDHRWRFVGLGALAEDHILPLGGGHQIEMVQKMPQEEYETFMSSIDIGLSLMLAPHPSVVPFEFAAAGAVVVTNVYENRSADDLQAICRNIVPCLPSLSGVEAALRAAVERAEDIETRERERLVLQERSWSSTFDAAVIERVFLSLTASRQA</sequence>
<evidence type="ECO:0000313" key="5">
    <source>
        <dbReference type="Proteomes" id="UP000008207"/>
    </source>
</evidence>
<evidence type="ECO:0000313" key="4">
    <source>
        <dbReference type="EMBL" id="ACL57703.1"/>
    </source>
</evidence>
<dbReference type="Pfam" id="PF21374">
    <property type="entry name" value="WsaF_N"/>
    <property type="match status" value="1"/>
</dbReference>
<feature type="domain" description="WsaF N-terminal" evidence="2">
    <location>
        <begin position="364"/>
        <end position="505"/>
    </location>
</feature>
<dbReference type="STRING" id="460265.Mnod_2750"/>
<dbReference type="eggNOG" id="COG0438">
    <property type="taxonomic scope" value="Bacteria"/>
</dbReference>
<dbReference type="GO" id="GO:0030247">
    <property type="term" value="F:polysaccharide binding"/>
    <property type="evidence" value="ECO:0007669"/>
    <property type="project" value="InterPro"/>
</dbReference>
<feature type="domain" description="WsaF C-terminal" evidence="3">
    <location>
        <begin position="552"/>
        <end position="690"/>
    </location>
</feature>
<dbReference type="RefSeq" id="WP_015929380.1">
    <property type="nucleotide sequence ID" value="NC_011894.1"/>
</dbReference>
<keyword evidence="5" id="KW-1185">Reference proteome</keyword>
<organism evidence="4 5">
    <name type="scientific">Methylobacterium nodulans (strain LMG 21967 / CNCM I-2342 / ORS 2060)</name>
    <dbReference type="NCBI Taxonomy" id="460265"/>
    <lineage>
        <taxon>Bacteria</taxon>
        <taxon>Pseudomonadati</taxon>
        <taxon>Pseudomonadota</taxon>
        <taxon>Alphaproteobacteria</taxon>
        <taxon>Hyphomicrobiales</taxon>
        <taxon>Methylobacteriaceae</taxon>
        <taxon>Methylobacterium</taxon>
    </lineage>
</organism>
<dbReference type="InterPro" id="IPR048510">
    <property type="entry name" value="WsaF_N"/>
</dbReference>
<proteinExistence type="predicted"/>
<reference evidence="4 5" key="1">
    <citation type="submission" date="2009-01" db="EMBL/GenBank/DDBJ databases">
        <title>Complete sequence of chromosome of Methylobacterium nodulans ORS 2060.</title>
        <authorList>
            <consortium name="US DOE Joint Genome Institute"/>
            <person name="Lucas S."/>
            <person name="Copeland A."/>
            <person name="Lapidus A."/>
            <person name="Glavina del Rio T."/>
            <person name="Dalin E."/>
            <person name="Tice H."/>
            <person name="Bruce D."/>
            <person name="Goodwin L."/>
            <person name="Pitluck S."/>
            <person name="Sims D."/>
            <person name="Brettin T."/>
            <person name="Detter J.C."/>
            <person name="Han C."/>
            <person name="Larimer F."/>
            <person name="Land M."/>
            <person name="Hauser L."/>
            <person name="Kyrpides N."/>
            <person name="Ivanova N."/>
            <person name="Marx C.J."/>
            <person name="Richardson P."/>
        </authorList>
    </citation>
    <scope>NUCLEOTIDE SEQUENCE [LARGE SCALE GENOMIC DNA]</scope>
    <source>
        <strain evidence="5">LMG 21967 / CNCM I-2342 / ORS 2060</strain>
    </source>
</reference>
<accession>B8IFG8</accession>
<dbReference type="HOGENOM" id="CLU_376769_0_0_5"/>
<dbReference type="InterPro" id="IPR055050">
    <property type="entry name" value="WsaF_C"/>
</dbReference>
<dbReference type="Gene3D" id="3.40.50.2000">
    <property type="entry name" value="Glycogen Phosphorylase B"/>
    <property type="match status" value="1"/>
</dbReference>
<dbReference type="EMBL" id="CP001349">
    <property type="protein sequence ID" value="ACL57703.1"/>
    <property type="molecule type" value="Genomic_DNA"/>
</dbReference>
<dbReference type="AlphaFoldDB" id="B8IFG8"/>
<protein>
    <submittedName>
        <fullName evidence="4">Uncharacterized protein</fullName>
    </submittedName>
</protein>
<feature type="compositionally biased region" description="Polar residues" evidence="1">
    <location>
        <begin position="1"/>
        <end position="13"/>
    </location>
</feature>
<gene>
    <name evidence="4" type="ordered locus">Mnod_2750</name>
</gene>
<evidence type="ECO:0000259" key="3">
    <source>
        <dbReference type="Pfam" id="PF22772"/>
    </source>
</evidence>
<dbReference type="OrthoDB" id="7220105at2"/>
<evidence type="ECO:0000256" key="1">
    <source>
        <dbReference type="SAM" id="MobiDB-lite"/>
    </source>
</evidence>
<dbReference type="Gene3D" id="3.40.50.11090">
    <property type="match status" value="1"/>
</dbReference>
<dbReference type="Pfam" id="PF22772">
    <property type="entry name" value="WsaF_C"/>
    <property type="match status" value="1"/>
</dbReference>
<name>B8IFG8_METNO</name>
<dbReference type="Proteomes" id="UP000008207">
    <property type="component" value="Chromosome"/>
</dbReference>